<feature type="compositionally biased region" description="Pro residues" evidence="1">
    <location>
        <begin position="47"/>
        <end position="78"/>
    </location>
</feature>
<keyword evidence="3" id="KW-1185">Reference proteome</keyword>
<accession>A0AAV1AY43</accession>
<name>A0AAV1AY43_VICFA</name>
<organism evidence="2 3">
    <name type="scientific">Vicia faba</name>
    <name type="common">Broad bean</name>
    <name type="synonym">Faba vulgaris</name>
    <dbReference type="NCBI Taxonomy" id="3906"/>
    <lineage>
        <taxon>Eukaryota</taxon>
        <taxon>Viridiplantae</taxon>
        <taxon>Streptophyta</taxon>
        <taxon>Embryophyta</taxon>
        <taxon>Tracheophyta</taxon>
        <taxon>Spermatophyta</taxon>
        <taxon>Magnoliopsida</taxon>
        <taxon>eudicotyledons</taxon>
        <taxon>Gunneridae</taxon>
        <taxon>Pentapetalae</taxon>
        <taxon>rosids</taxon>
        <taxon>fabids</taxon>
        <taxon>Fabales</taxon>
        <taxon>Fabaceae</taxon>
        <taxon>Papilionoideae</taxon>
        <taxon>50 kb inversion clade</taxon>
        <taxon>NPAAA clade</taxon>
        <taxon>Hologalegina</taxon>
        <taxon>IRL clade</taxon>
        <taxon>Fabeae</taxon>
        <taxon>Vicia</taxon>
    </lineage>
</organism>
<proteinExistence type="predicted"/>
<dbReference type="EMBL" id="OX451740">
    <property type="protein sequence ID" value="CAI8614916.1"/>
    <property type="molecule type" value="Genomic_DNA"/>
</dbReference>
<sequence length="256" mass="27950">MADSSNHGNAPPKDQSSSSEQQSSSNTDTSPPPVAAPHMMYYQPGPGGYPPGPHGPPPLHYHPYPPPPHGYPPYPPQPQGYYPGQAPYYPPQNYHSDAAVSALSVNNFNTTSVLIGDWSISLVAQNPNAKVRGYFSDFKVDILHATNEIAMSFVPDFQLEKLEQKQMEIKASTNNGGNVVSFQRWDLDKMNDEKKHGSIMFALRVSSTIEFKTTSTSSGSLLLMNICDSLKIVFQNNTGTGTLDTGGNPVDCRLFM</sequence>
<gene>
    <name evidence="2" type="ORF">VFH_V153480</name>
</gene>
<dbReference type="Proteomes" id="UP001157006">
    <property type="component" value="Chromosome 5"/>
</dbReference>
<evidence type="ECO:0000256" key="1">
    <source>
        <dbReference type="SAM" id="MobiDB-lite"/>
    </source>
</evidence>
<evidence type="ECO:0000313" key="2">
    <source>
        <dbReference type="EMBL" id="CAI8614916.1"/>
    </source>
</evidence>
<feature type="compositionally biased region" description="Low complexity" evidence="1">
    <location>
        <begin position="15"/>
        <end position="25"/>
    </location>
</feature>
<reference evidence="2 3" key="1">
    <citation type="submission" date="2023-01" db="EMBL/GenBank/DDBJ databases">
        <authorList>
            <person name="Kreplak J."/>
        </authorList>
    </citation>
    <scope>NUCLEOTIDE SEQUENCE [LARGE SCALE GENOMIC DNA]</scope>
</reference>
<feature type="region of interest" description="Disordered" evidence="1">
    <location>
        <begin position="1"/>
        <end position="83"/>
    </location>
</feature>
<evidence type="ECO:0000313" key="3">
    <source>
        <dbReference type="Proteomes" id="UP001157006"/>
    </source>
</evidence>
<protein>
    <submittedName>
        <fullName evidence="2">Uncharacterized protein</fullName>
    </submittedName>
</protein>
<dbReference type="AlphaFoldDB" id="A0AAV1AY43"/>